<dbReference type="Pfam" id="PF03033">
    <property type="entry name" value="Glyco_transf_28"/>
    <property type="match status" value="1"/>
</dbReference>
<accession>A0A9P6CWZ7</accession>
<dbReference type="GO" id="GO:0016125">
    <property type="term" value="P:sterol metabolic process"/>
    <property type="evidence" value="ECO:0007669"/>
    <property type="project" value="TreeGrafter"/>
</dbReference>
<evidence type="ECO:0000313" key="10">
    <source>
        <dbReference type="EMBL" id="KAF9483501.1"/>
    </source>
</evidence>
<evidence type="ECO:0000313" key="11">
    <source>
        <dbReference type="Proteomes" id="UP000807469"/>
    </source>
</evidence>
<comment type="catalytic activity">
    <reaction evidence="7">
        <text>a sterol + UDP-alpha-D-glucose = a sterol 3-beta-D-glucoside + UDP + H(+)</text>
        <dbReference type="Rhea" id="RHEA:22724"/>
        <dbReference type="ChEBI" id="CHEBI:15378"/>
        <dbReference type="ChEBI" id="CHEBI:15889"/>
        <dbReference type="ChEBI" id="CHEBI:37424"/>
        <dbReference type="ChEBI" id="CHEBI:58223"/>
        <dbReference type="ChEBI" id="CHEBI:58885"/>
        <dbReference type="EC" id="2.4.1.173"/>
    </reaction>
    <physiologicalReaction direction="left-to-right" evidence="7">
        <dbReference type="Rhea" id="RHEA:22725"/>
    </physiologicalReaction>
</comment>
<dbReference type="InterPro" id="IPR010610">
    <property type="entry name" value="EryCIII-like_C"/>
</dbReference>
<comment type="similarity">
    <text evidence="1">Belongs to the glycosyltransferase 28 family.</text>
</comment>
<dbReference type="PANTHER" id="PTHR48050">
    <property type="entry name" value="STEROL 3-BETA-GLUCOSYLTRANSFERASE"/>
    <property type="match status" value="1"/>
</dbReference>
<evidence type="ECO:0000256" key="5">
    <source>
        <dbReference type="ARBA" id="ARBA00029843"/>
    </source>
</evidence>
<reference evidence="10" key="1">
    <citation type="submission" date="2020-11" db="EMBL/GenBank/DDBJ databases">
        <authorList>
            <consortium name="DOE Joint Genome Institute"/>
            <person name="Ahrendt S."/>
            <person name="Riley R."/>
            <person name="Andreopoulos W."/>
            <person name="Labutti K."/>
            <person name="Pangilinan J."/>
            <person name="Ruiz-Duenas F.J."/>
            <person name="Barrasa J.M."/>
            <person name="Sanchez-Garcia M."/>
            <person name="Camarero S."/>
            <person name="Miyauchi S."/>
            <person name="Serrano A."/>
            <person name="Linde D."/>
            <person name="Babiker R."/>
            <person name="Drula E."/>
            <person name="Ayuso-Fernandez I."/>
            <person name="Pacheco R."/>
            <person name="Padilla G."/>
            <person name="Ferreira P."/>
            <person name="Barriuso J."/>
            <person name="Kellner H."/>
            <person name="Castanera R."/>
            <person name="Alfaro M."/>
            <person name="Ramirez L."/>
            <person name="Pisabarro A.G."/>
            <person name="Kuo A."/>
            <person name="Tritt A."/>
            <person name="Lipzen A."/>
            <person name="He G."/>
            <person name="Yan M."/>
            <person name="Ng V."/>
            <person name="Cullen D."/>
            <person name="Martin F."/>
            <person name="Rosso M.-N."/>
            <person name="Henrissat B."/>
            <person name="Hibbett D."/>
            <person name="Martinez A.T."/>
            <person name="Grigoriev I.V."/>
        </authorList>
    </citation>
    <scope>NUCLEOTIDE SEQUENCE</scope>
    <source>
        <strain evidence="10">CIRM-BRFM 674</strain>
    </source>
</reference>
<evidence type="ECO:0000256" key="4">
    <source>
        <dbReference type="ARBA" id="ARBA00022679"/>
    </source>
</evidence>
<dbReference type="Proteomes" id="UP000807469">
    <property type="component" value="Unassembled WGS sequence"/>
</dbReference>
<evidence type="ECO:0000259" key="9">
    <source>
        <dbReference type="Pfam" id="PF06722"/>
    </source>
</evidence>
<dbReference type="PANTHER" id="PTHR48050:SF26">
    <property type="entry name" value="STEROL 3-BETA-GLUCOSYLTRANSFERASE"/>
    <property type="match status" value="1"/>
</dbReference>
<feature type="domain" description="Glycosyltransferase family 28 N-terminal" evidence="8">
    <location>
        <begin position="673"/>
        <end position="801"/>
    </location>
</feature>
<dbReference type="FunFam" id="3.40.50.2000:FF:000009">
    <property type="entry name" value="Sterol 3-beta-glucosyltransferase UGT80A2"/>
    <property type="match status" value="1"/>
</dbReference>
<protein>
    <recommendedName>
        <fullName evidence="2">sterol 3beta-glucosyltransferase</fullName>
        <ecNumber evidence="2">2.4.1.173</ecNumber>
    </recommendedName>
    <alternativeName>
        <fullName evidence="5">Autophagy-related protein 26</fullName>
    </alternativeName>
</protein>
<evidence type="ECO:0000259" key="8">
    <source>
        <dbReference type="Pfam" id="PF03033"/>
    </source>
</evidence>
<gene>
    <name evidence="10" type="ORF">BDN70DRAFT_904219</name>
</gene>
<dbReference type="FunFam" id="3.40.50.2000:FF:000029">
    <property type="entry name" value="Sterol 3-beta-glucosyltransferase"/>
    <property type="match status" value="1"/>
</dbReference>
<comment type="catalytic activity">
    <reaction evidence="6">
        <text>ergosterol + UDP-alpha-D-glucose = ergosteryl 3-beta-D-glucoside + UDP + H(+)</text>
        <dbReference type="Rhea" id="RHEA:61836"/>
        <dbReference type="ChEBI" id="CHEBI:15378"/>
        <dbReference type="ChEBI" id="CHEBI:16933"/>
        <dbReference type="ChEBI" id="CHEBI:52973"/>
        <dbReference type="ChEBI" id="CHEBI:58223"/>
        <dbReference type="ChEBI" id="CHEBI:58885"/>
    </reaction>
    <physiologicalReaction direction="left-to-right" evidence="6">
        <dbReference type="Rhea" id="RHEA:61837"/>
    </physiologicalReaction>
</comment>
<evidence type="ECO:0000256" key="3">
    <source>
        <dbReference type="ARBA" id="ARBA00022676"/>
    </source>
</evidence>
<dbReference type="EMBL" id="MU155153">
    <property type="protein sequence ID" value="KAF9483501.1"/>
    <property type="molecule type" value="Genomic_DNA"/>
</dbReference>
<dbReference type="CDD" id="cd03784">
    <property type="entry name" value="GT1_Gtf-like"/>
    <property type="match status" value="1"/>
</dbReference>
<keyword evidence="4" id="KW-0808">Transferase</keyword>
<feature type="domain" description="Erythromycin biosynthesis protein CIII-like C-terminal" evidence="9">
    <location>
        <begin position="960"/>
        <end position="1062"/>
    </location>
</feature>
<dbReference type="AlphaFoldDB" id="A0A9P6CWZ7"/>
<dbReference type="Gene3D" id="3.40.50.2000">
    <property type="entry name" value="Glycogen Phosphorylase B"/>
    <property type="match status" value="2"/>
</dbReference>
<sequence>MTSKFFTRLLLRSKSKSSKSNDANEQYESVAAIEVTVPGNTSAPENPRQSQTFPLISQLQDSASEFEKVLLGSGCINPEGVCPKGGTGFVHLVGSDLSPCERSIIHRVAKICAANKLTDIPSPEESASEDLQLESDEDGSEELLLCNLQSDVSLSAVPSIHRASIDDEESERLKPEEIVDLLIEEFGPMAGSRDKEKLLLETDGCILRHVAIVGVIHLTTHRLTFHASLLATNQDLSEHEVVKAGAAVLHRKGWRGKRRIWLELSNDMLCMYASSKEEDKSRPLCSLLLAFVQDIYPRDPNNPRLMKLLVDPRAQSYNDYAEFDTEESAQDWRKELTGALFRYRHLRREMYTSTSSESTGVRICIPLTSITKLDRIPSLDFSSIVALTVKLSVADFPFENEVIPDSQVFEIGPITSVDSWESLGDIIAKSKVRHFRIGRLSRDLQVASPVIIDFGPYNFFPNAEVRQNSPTELKKKNKDTVRNALGFDVDTELWIARAHIYRTVMSSGYFAISKDHLGFWSKSVTQQDIRYRLPLSTIQSIKPFALTLLNVEGIKLRIQGKRSVKFVFKSISMRNEALAIIAAAVQGRPADIIPRSQSPLEISSLTTIPADTISTSTSPTKLDAVNVLAPLSRAIASTKSECGKLPQHARYSMPKVINLPPEFLPKRKSLHFICLTIGSRGDVQPYIALGLGLRKEGHRVTIVTHEEYKEWICGFGLDHRSAGGDPGLLMKLSVENKMFSPDFFRESLANVILLDAWIACYDADVLLESPSAMAGIHIAEALDIPYFRTFTMPWTKTTAFPHAFLSPPVDSPTFNSASNVMWAATSNQINKWRRQCLRLENTDIDRMAESKITFIYNFSEAVVPKPLDWPDTTTISGYWFLDNPEHGWDPPPELLTFMEKARTDKKPLVYIGFGSITVPRPNKVTAAIVKAVIASDIRAIITKGWSARMQNSVDKELPVIIPPECFMLDKVPHDWLFPRIDAALHHGGAGTTGASLRAGIPTLIKPWFGDQFFWASRVQALGAGLKINSLSVRDLTEGLIKATRTQSIKDRATAVGVKIRMENGVHKAIRTIYMYFDRASKNRTALDKK</sequence>
<keyword evidence="11" id="KW-1185">Reference proteome</keyword>
<dbReference type="EC" id="2.4.1.173" evidence="2"/>
<dbReference type="SUPFAM" id="SSF53756">
    <property type="entry name" value="UDP-Glycosyltransferase/glycogen phosphorylase"/>
    <property type="match status" value="1"/>
</dbReference>
<evidence type="ECO:0000256" key="1">
    <source>
        <dbReference type="ARBA" id="ARBA00006962"/>
    </source>
</evidence>
<evidence type="ECO:0000256" key="7">
    <source>
        <dbReference type="ARBA" id="ARBA00049453"/>
    </source>
</evidence>
<evidence type="ECO:0000256" key="6">
    <source>
        <dbReference type="ARBA" id="ARBA00047886"/>
    </source>
</evidence>
<dbReference type="GO" id="GO:0016906">
    <property type="term" value="F:sterol 3-beta-glucosyltransferase activity"/>
    <property type="evidence" value="ECO:0007669"/>
    <property type="project" value="UniProtKB-EC"/>
</dbReference>
<keyword evidence="3" id="KW-0328">Glycosyltransferase</keyword>
<dbReference type="SUPFAM" id="SSF50729">
    <property type="entry name" value="PH domain-like"/>
    <property type="match status" value="1"/>
</dbReference>
<dbReference type="OrthoDB" id="10261837at2759"/>
<comment type="caution">
    <text evidence="10">The sequence shown here is derived from an EMBL/GenBank/DDBJ whole genome shotgun (WGS) entry which is preliminary data.</text>
</comment>
<dbReference type="Pfam" id="PF06722">
    <property type="entry name" value="EryCIII-like_C"/>
    <property type="match status" value="1"/>
</dbReference>
<organism evidence="10 11">
    <name type="scientific">Pholiota conissans</name>
    <dbReference type="NCBI Taxonomy" id="109636"/>
    <lineage>
        <taxon>Eukaryota</taxon>
        <taxon>Fungi</taxon>
        <taxon>Dikarya</taxon>
        <taxon>Basidiomycota</taxon>
        <taxon>Agaricomycotina</taxon>
        <taxon>Agaricomycetes</taxon>
        <taxon>Agaricomycetidae</taxon>
        <taxon>Agaricales</taxon>
        <taxon>Agaricineae</taxon>
        <taxon>Strophariaceae</taxon>
        <taxon>Pholiota</taxon>
    </lineage>
</organism>
<dbReference type="InterPro" id="IPR004276">
    <property type="entry name" value="GlycoTrans_28_N"/>
</dbReference>
<dbReference type="InterPro" id="IPR002213">
    <property type="entry name" value="UDP_glucos_trans"/>
</dbReference>
<dbReference type="GO" id="GO:0005975">
    <property type="term" value="P:carbohydrate metabolic process"/>
    <property type="evidence" value="ECO:0007669"/>
    <property type="project" value="InterPro"/>
</dbReference>
<evidence type="ECO:0000256" key="2">
    <source>
        <dbReference type="ARBA" id="ARBA00012650"/>
    </source>
</evidence>
<proteinExistence type="inferred from homology"/>
<dbReference type="InterPro" id="IPR050426">
    <property type="entry name" value="Glycosyltransferase_28"/>
</dbReference>
<name>A0A9P6CWZ7_9AGAR</name>